<dbReference type="EMBL" id="GBXM01041330">
    <property type="protein sequence ID" value="JAH67247.1"/>
    <property type="molecule type" value="Transcribed_RNA"/>
</dbReference>
<reference evidence="1" key="2">
    <citation type="journal article" date="2015" name="Fish Shellfish Immunol.">
        <title>Early steps in the European eel (Anguilla anguilla)-Vibrio vulnificus interaction in the gills: Role of the RtxA13 toxin.</title>
        <authorList>
            <person name="Callol A."/>
            <person name="Pajuelo D."/>
            <person name="Ebbesson L."/>
            <person name="Teles M."/>
            <person name="MacKenzie S."/>
            <person name="Amaro C."/>
        </authorList>
    </citation>
    <scope>NUCLEOTIDE SEQUENCE</scope>
</reference>
<dbReference type="AlphaFoldDB" id="A0A0E9UN93"/>
<proteinExistence type="predicted"/>
<organism evidence="1">
    <name type="scientific">Anguilla anguilla</name>
    <name type="common">European freshwater eel</name>
    <name type="synonym">Muraena anguilla</name>
    <dbReference type="NCBI Taxonomy" id="7936"/>
    <lineage>
        <taxon>Eukaryota</taxon>
        <taxon>Metazoa</taxon>
        <taxon>Chordata</taxon>
        <taxon>Craniata</taxon>
        <taxon>Vertebrata</taxon>
        <taxon>Euteleostomi</taxon>
        <taxon>Actinopterygii</taxon>
        <taxon>Neopterygii</taxon>
        <taxon>Teleostei</taxon>
        <taxon>Anguilliformes</taxon>
        <taxon>Anguillidae</taxon>
        <taxon>Anguilla</taxon>
    </lineage>
</organism>
<protein>
    <submittedName>
        <fullName evidence="1">Uncharacterized protein</fullName>
    </submittedName>
</protein>
<evidence type="ECO:0000313" key="1">
    <source>
        <dbReference type="EMBL" id="JAH67247.1"/>
    </source>
</evidence>
<accession>A0A0E9UN93</accession>
<name>A0A0E9UN93_ANGAN</name>
<reference evidence="1" key="1">
    <citation type="submission" date="2014-11" db="EMBL/GenBank/DDBJ databases">
        <authorList>
            <person name="Amaro Gonzalez C."/>
        </authorList>
    </citation>
    <scope>NUCLEOTIDE SEQUENCE</scope>
</reference>
<sequence length="49" mass="6316">MHCFAQFWHHSHTYLLMKTCYMKEEYFLKRRLEHNRIFLNTLHFQKYGH</sequence>